<dbReference type="Proteomes" id="UP000215914">
    <property type="component" value="Chromosome 15"/>
</dbReference>
<name>A0A251SDH7_HELAN</name>
<gene>
    <name evidence="1" type="ORF">HannXRQ_Chr15g0483561</name>
</gene>
<dbReference type="InParanoid" id="A0A251SDH7"/>
<accession>A0A251SDH7</accession>
<organism evidence="1 2">
    <name type="scientific">Helianthus annuus</name>
    <name type="common">Common sunflower</name>
    <dbReference type="NCBI Taxonomy" id="4232"/>
    <lineage>
        <taxon>Eukaryota</taxon>
        <taxon>Viridiplantae</taxon>
        <taxon>Streptophyta</taxon>
        <taxon>Embryophyta</taxon>
        <taxon>Tracheophyta</taxon>
        <taxon>Spermatophyta</taxon>
        <taxon>Magnoliopsida</taxon>
        <taxon>eudicotyledons</taxon>
        <taxon>Gunneridae</taxon>
        <taxon>Pentapetalae</taxon>
        <taxon>asterids</taxon>
        <taxon>campanulids</taxon>
        <taxon>Asterales</taxon>
        <taxon>Asteraceae</taxon>
        <taxon>Asteroideae</taxon>
        <taxon>Heliantheae alliance</taxon>
        <taxon>Heliantheae</taxon>
        <taxon>Helianthus</taxon>
    </lineage>
</organism>
<keyword evidence="2" id="KW-1185">Reference proteome</keyword>
<reference evidence="2" key="1">
    <citation type="journal article" date="2017" name="Nature">
        <title>The sunflower genome provides insights into oil metabolism, flowering and Asterid evolution.</title>
        <authorList>
            <person name="Badouin H."/>
            <person name="Gouzy J."/>
            <person name="Grassa C.J."/>
            <person name="Murat F."/>
            <person name="Staton S.E."/>
            <person name="Cottret L."/>
            <person name="Lelandais-Briere C."/>
            <person name="Owens G.L."/>
            <person name="Carrere S."/>
            <person name="Mayjonade B."/>
            <person name="Legrand L."/>
            <person name="Gill N."/>
            <person name="Kane N.C."/>
            <person name="Bowers J.E."/>
            <person name="Hubner S."/>
            <person name="Bellec A."/>
            <person name="Berard A."/>
            <person name="Berges H."/>
            <person name="Blanchet N."/>
            <person name="Boniface M.C."/>
            <person name="Brunel D."/>
            <person name="Catrice O."/>
            <person name="Chaidir N."/>
            <person name="Claudel C."/>
            <person name="Donnadieu C."/>
            <person name="Faraut T."/>
            <person name="Fievet G."/>
            <person name="Helmstetter N."/>
            <person name="King M."/>
            <person name="Knapp S.J."/>
            <person name="Lai Z."/>
            <person name="Le Paslier M.C."/>
            <person name="Lippi Y."/>
            <person name="Lorenzon L."/>
            <person name="Mandel J.R."/>
            <person name="Marage G."/>
            <person name="Marchand G."/>
            <person name="Marquand E."/>
            <person name="Bret-Mestries E."/>
            <person name="Morien E."/>
            <person name="Nambeesan S."/>
            <person name="Nguyen T."/>
            <person name="Pegot-Espagnet P."/>
            <person name="Pouilly N."/>
            <person name="Raftis F."/>
            <person name="Sallet E."/>
            <person name="Schiex T."/>
            <person name="Thomas J."/>
            <person name="Vandecasteele C."/>
            <person name="Vares D."/>
            <person name="Vear F."/>
            <person name="Vautrin S."/>
            <person name="Crespi M."/>
            <person name="Mangin B."/>
            <person name="Burke J.M."/>
            <person name="Salse J."/>
            <person name="Munos S."/>
            <person name="Vincourt P."/>
            <person name="Rieseberg L.H."/>
            <person name="Langlade N.B."/>
        </authorList>
    </citation>
    <scope>NUCLEOTIDE SEQUENCE [LARGE SCALE GENOMIC DNA]</scope>
    <source>
        <strain evidence="2">cv. SF193</strain>
    </source>
</reference>
<sequence>MWNQLHTKQLQNLQNSSTRTRVKSGFQVHMSSSSSSSSFLVIHPCCSLPEGRNLHAHDFCIASISFKDIKVAFFKTPGRLE</sequence>
<proteinExistence type="predicted"/>
<protein>
    <submittedName>
        <fullName evidence="1">Uncharacterized protein</fullName>
    </submittedName>
</protein>
<evidence type="ECO:0000313" key="1">
    <source>
        <dbReference type="EMBL" id="OTF95480.1"/>
    </source>
</evidence>
<dbReference type="EMBL" id="CM007904">
    <property type="protein sequence ID" value="OTF95480.1"/>
    <property type="molecule type" value="Genomic_DNA"/>
</dbReference>
<evidence type="ECO:0000313" key="2">
    <source>
        <dbReference type="Proteomes" id="UP000215914"/>
    </source>
</evidence>
<dbReference type="AlphaFoldDB" id="A0A251SDH7"/>